<protein>
    <submittedName>
        <fullName evidence="2">Uncharacterized protein</fullName>
    </submittedName>
</protein>
<evidence type="ECO:0000313" key="2">
    <source>
        <dbReference type="EMBL" id="KAK3852136.1"/>
    </source>
</evidence>
<evidence type="ECO:0000313" key="3">
    <source>
        <dbReference type="Proteomes" id="UP001286313"/>
    </source>
</evidence>
<organism evidence="2 3">
    <name type="scientific">Petrolisthes cinctipes</name>
    <name type="common">Flat porcelain crab</name>
    <dbReference type="NCBI Taxonomy" id="88211"/>
    <lineage>
        <taxon>Eukaryota</taxon>
        <taxon>Metazoa</taxon>
        <taxon>Ecdysozoa</taxon>
        <taxon>Arthropoda</taxon>
        <taxon>Crustacea</taxon>
        <taxon>Multicrustacea</taxon>
        <taxon>Malacostraca</taxon>
        <taxon>Eumalacostraca</taxon>
        <taxon>Eucarida</taxon>
        <taxon>Decapoda</taxon>
        <taxon>Pleocyemata</taxon>
        <taxon>Anomura</taxon>
        <taxon>Galatheoidea</taxon>
        <taxon>Porcellanidae</taxon>
        <taxon>Petrolisthes</taxon>
    </lineage>
</organism>
<name>A0AAE1BJW4_PETCI</name>
<dbReference type="AlphaFoldDB" id="A0AAE1BJW4"/>
<feature type="compositionally biased region" description="Basic and acidic residues" evidence="1">
    <location>
        <begin position="1"/>
        <end position="13"/>
    </location>
</feature>
<keyword evidence="3" id="KW-1185">Reference proteome</keyword>
<comment type="caution">
    <text evidence="2">The sequence shown here is derived from an EMBL/GenBank/DDBJ whole genome shotgun (WGS) entry which is preliminary data.</text>
</comment>
<feature type="compositionally biased region" description="Pro residues" evidence="1">
    <location>
        <begin position="25"/>
        <end position="49"/>
    </location>
</feature>
<sequence length="94" mass="9849">MEHLEGREKRLGSEKLVMSPRTSIIPPPPPSPPPTSPSPPPPPSPPPSPLANSSGHSNFTRNNLVLATLEGVSGLSCLEVGGGRIGQHYLLIDT</sequence>
<evidence type="ECO:0000256" key="1">
    <source>
        <dbReference type="SAM" id="MobiDB-lite"/>
    </source>
</evidence>
<dbReference type="EMBL" id="JAWQEG010007572">
    <property type="protein sequence ID" value="KAK3852136.1"/>
    <property type="molecule type" value="Genomic_DNA"/>
</dbReference>
<accession>A0AAE1BJW4</accession>
<reference evidence="2" key="1">
    <citation type="submission" date="2023-10" db="EMBL/GenBank/DDBJ databases">
        <title>Genome assemblies of two species of porcelain crab, Petrolisthes cinctipes and Petrolisthes manimaculis (Anomura: Porcellanidae).</title>
        <authorList>
            <person name="Angst P."/>
        </authorList>
    </citation>
    <scope>NUCLEOTIDE SEQUENCE</scope>
    <source>
        <strain evidence="2">PB745_01</strain>
        <tissue evidence="2">Gill</tissue>
    </source>
</reference>
<feature type="region of interest" description="Disordered" evidence="1">
    <location>
        <begin position="1"/>
        <end position="58"/>
    </location>
</feature>
<gene>
    <name evidence="2" type="ORF">Pcinc_041264</name>
</gene>
<dbReference type="Proteomes" id="UP001286313">
    <property type="component" value="Unassembled WGS sequence"/>
</dbReference>
<proteinExistence type="predicted"/>